<dbReference type="InterPro" id="IPR022803">
    <property type="entry name" value="Ribosomal_uL5_dom_sf"/>
</dbReference>
<dbReference type="NCBIfam" id="NF000585">
    <property type="entry name" value="PRK00010.1"/>
    <property type="match status" value="1"/>
</dbReference>
<keyword evidence="2 5" id="KW-0689">Ribosomal protein</keyword>
<evidence type="ECO:0000259" key="7">
    <source>
        <dbReference type="Pfam" id="PF00281"/>
    </source>
</evidence>
<geneLocation type="chloroplast" evidence="9"/>
<keyword evidence="9" id="KW-0150">Chloroplast</keyword>
<dbReference type="InterPro" id="IPR002132">
    <property type="entry name" value="Ribosomal_uL5"/>
</dbReference>
<evidence type="ECO:0000256" key="5">
    <source>
        <dbReference type="HAMAP-Rule" id="MF_01333"/>
    </source>
</evidence>
<dbReference type="InterPro" id="IPR031309">
    <property type="entry name" value="Ribosomal_uL5_C"/>
</dbReference>
<dbReference type="GO" id="GO:0019843">
    <property type="term" value="F:rRNA binding"/>
    <property type="evidence" value="ECO:0007669"/>
    <property type="project" value="UniProtKB-UniRule"/>
</dbReference>
<feature type="domain" description="Large ribosomal subunit protein uL5 C-terminal" evidence="8">
    <location>
        <begin position="85"/>
        <end position="178"/>
    </location>
</feature>
<evidence type="ECO:0000313" key="9">
    <source>
        <dbReference type="EMBL" id="ARO90981.1"/>
    </source>
</evidence>
<dbReference type="HAMAP" id="MF_01333_B">
    <property type="entry name" value="Ribosomal_uL5_B"/>
    <property type="match status" value="1"/>
</dbReference>
<dbReference type="GO" id="GO:0003735">
    <property type="term" value="F:structural constituent of ribosome"/>
    <property type="evidence" value="ECO:0007669"/>
    <property type="project" value="InterPro"/>
</dbReference>
<keyword evidence="5" id="KW-0699">rRNA-binding</keyword>
<dbReference type="FunFam" id="3.30.1440.10:FF:000001">
    <property type="entry name" value="50S ribosomal protein L5"/>
    <property type="match status" value="1"/>
</dbReference>
<dbReference type="GO" id="GO:0009507">
    <property type="term" value="C:chloroplast"/>
    <property type="evidence" value="ECO:0007669"/>
    <property type="project" value="UniProtKB-SubCell"/>
</dbReference>
<organism evidence="9">
    <name type="scientific">Corynoplastis japonica</name>
    <dbReference type="NCBI Taxonomy" id="700918"/>
    <lineage>
        <taxon>Eukaryota</taxon>
        <taxon>Rhodophyta</taxon>
        <taxon>Rhodellophyceae</taxon>
        <taxon>Rhodellales</taxon>
        <taxon>Rhodellaceae</taxon>
        <taxon>Corynoplastis</taxon>
    </lineage>
</organism>
<reference evidence="9" key="1">
    <citation type="submission" date="2017-03" db="EMBL/GenBank/DDBJ databases">
        <title>The new red algal subphylum Proteorhodophytina comprises the largest and most divergent plastid genomes known.</title>
        <authorList>
            <person name="Munoz-Gomez S.A."/>
            <person name="Mejia-Franco F.G."/>
            <person name="Durnin K."/>
            <person name="Morgan C."/>
            <person name="Grisdale C.J."/>
            <person name="Archibald J.M."/>
            <person name="Slamovits C.H."/>
        </authorList>
    </citation>
    <scope>NUCLEOTIDE SEQUENCE</scope>
    <source>
        <strain evidence="9">NIES-2662</strain>
    </source>
</reference>
<dbReference type="PROSITE" id="PS00358">
    <property type="entry name" value="RIBOSOMAL_L5"/>
    <property type="match status" value="1"/>
</dbReference>
<evidence type="ECO:0000259" key="8">
    <source>
        <dbReference type="Pfam" id="PF00673"/>
    </source>
</evidence>
<keyword evidence="9" id="KW-0934">Plastid</keyword>
<dbReference type="EMBL" id="KY709210">
    <property type="protein sequence ID" value="ARO90981.1"/>
    <property type="molecule type" value="Genomic_DNA"/>
</dbReference>
<dbReference type="AlphaFoldDB" id="A0A1X9PU20"/>
<evidence type="ECO:0000256" key="1">
    <source>
        <dbReference type="ARBA" id="ARBA00008553"/>
    </source>
</evidence>
<dbReference type="InterPro" id="IPR031310">
    <property type="entry name" value="Ribosomal_uL5_N"/>
</dbReference>
<evidence type="ECO:0000256" key="6">
    <source>
        <dbReference type="RuleBase" id="RU003930"/>
    </source>
</evidence>
<dbReference type="InterPro" id="IPR020930">
    <property type="entry name" value="Ribosomal_uL5_bac-type"/>
</dbReference>
<comment type="function">
    <text evidence="5">Binds 5S rRNA, forms part of the central protuberance of the 50S subunit.</text>
</comment>
<proteinExistence type="inferred from homology"/>
<dbReference type="PANTHER" id="PTHR11994">
    <property type="entry name" value="60S RIBOSOMAL PROTEIN L11-RELATED"/>
    <property type="match status" value="1"/>
</dbReference>
<dbReference type="GO" id="GO:0006412">
    <property type="term" value="P:translation"/>
    <property type="evidence" value="ECO:0007669"/>
    <property type="project" value="UniProtKB-UniRule"/>
</dbReference>
<feature type="domain" description="Large ribosomal subunit protein uL5 N-terminal" evidence="7">
    <location>
        <begin position="25"/>
        <end position="81"/>
    </location>
</feature>
<evidence type="ECO:0000256" key="3">
    <source>
        <dbReference type="ARBA" id="ARBA00023274"/>
    </source>
</evidence>
<sequence>MSQSLKQIYNTTVVDALKSQFNYTNPHQIPKIVKITINRGLGSASQNTKALEASISELATISGQKPVVTRSKKAIAGFKIRENVPVGISVTLRKDKMYSFLERLINLALPRIRDFRGISPKGFDGHGNFNLGLKEQLMFPEILYSEVDKIMGFDISIVTTAQTDIEGTTLLQLLGFPFIKK</sequence>
<dbReference type="GO" id="GO:0005840">
    <property type="term" value="C:ribosome"/>
    <property type="evidence" value="ECO:0007669"/>
    <property type="project" value="UniProtKB-KW"/>
</dbReference>
<dbReference type="Pfam" id="PF00281">
    <property type="entry name" value="Ribosomal_L5"/>
    <property type="match status" value="1"/>
</dbReference>
<gene>
    <name evidence="5 9" type="primary">rpl5</name>
</gene>
<name>A0A1X9PU20_9RHOD</name>
<dbReference type="InterPro" id="IPR020929">
    <property type="entry name" value="Ribosomal_uL5_CS"/>
</dbReference>
<comment type="subunit">
    <text evidence="5">Part of the 50S ribosomal subunit; contacts the 5S rRNA.</text>
</comment>
<accession>A0A1X9PU20</accession>
<dbReference type="GO" id="GO:1990904">
    <property type="term" value="C:ribonucleoprotein complex"/>
    <property type="evidence" value="ECO:0007669"/>
    <property type="project" value="UniProtKB-KW"/>
</dbReference>
<dbReference type="Gene3D" id="3.30.1440.10">
    <property type="match status" value="1"/>
</dbReference>
<dbReference type="PIRSF" id="PIRSF002161">
    <property type="entry name" value="Ribosomal_L5"/>
    <property type="match status" value="1"/>
</dbReference>
<dbReference type="SUPFAM" id="SSF55282">
    <property type="entry name" value="RL5-like"/>
    <property type="match status" value="1"/>
</dbReference>
<dbReference type="Pfam" id="PF00673">
    <property type="entry name" value="Ribosomal_L5_C"/>
    <property type="match status" value="1"/>
</dbReference>
<keyword evidence="3 5" id="KW-0687">Ribonucleoprotein</keyword>
<evidence type="ECO:0000256" key="4">
    <source>
        <dbReference type="ARBA" id="ARBA00035210"/>
    </source>
</evidence>
<comment type="subcellular location">
    <subcellularLocation>
        <location evidence="5">Plastid</location>
        <location evidence="5">Chloroplast</location>
    </subcellularLocation>
</comment>
<comment type="similarity">
    <text evidence="1 5 6">Belongs to the universal ribosomal protein uL5 family.</text>
</comment>
<keyword evidence="5" id="KW-0694">RNA-binding</keyword>
<protein>
    <recommendedName>
        <fullName evidence="4 5">Large ribosomal subunit protein uL5c</fullName>
    </recommendedName>
</protein>
<evidence type="ECO:0000256" key="2">
    <source>
        <dbReference type="ARBA" id="ARBA00022980"/>
    </source>
</evidence>